<keyword evidence="5" id="KW-1185">Reference proteome</keyword>
<dbReference type="GO" id="GO:0004016">
    <property type="term" value="F:adenylate cyclase activity"/>
    <property type="evidence" value="ECO:0007669"/>
    <property type="project" value="TreeGrafter"/>
</dbReference>
<dbReference type="eggNOG" id="COG2909">
    <property type="taxonomic scope" value="Bacteria"/>
</dbReference>
<dbReference type="InParanoid" id="A0A1I5XLN7"/>
<dbReference type="PRINTS" id="PR00038">
    <property type="entry name" value="HTHLUXR"/>
</dbReference>
<dbReference type="Proteomes" id="UP000183413">
    <property type="component" value="Unassembled WGS sequence"/>
</dbReference>
<accession>A0A1I5XLN7</accession>
<dbReference type="PANTHER" id="PTHR16305:SF35">
    <property type="entry name" value="TRANSCRIPTIONAL ACTIVATOR DOMAIN"/>
    <property type="match status" value="1"/>
</dbReference>
<dbReference type="CDD" id="cd06170">
    <property type="entry name" value="LuxR_C_like"/>
    <property type="match status" value="1"/>
</dbReference>
<dbReference type="Gene3D" id="1.10.10.10">
    <property type="entry name" value="Winged helix-like DNA-binding domain superfamily/Winged helix DNA-binding domain"/>
    <property type="match status" value="1"/>
</dbReference>
<name>A0A1I5XLN7_9ACTN</name>
<evidence type="ECO:0000313" key="4">
    <source>
        <dbReference type="EMBL" id="SFQ32892.1"/>
    </source>
</evidence>
<organism evidence="4 5">
    <name type="scientific">Actinomadura madurae</name>
    <dbReference type="NCBI Taxonomy" id="1993"/>
    <lineage>
        <taxon>Bacteria</taxon>
        <taxon>Bacillati</taxon>
        <taxon>Actinomycetota</taxon>
        <taxon>Actinomycetes</taxon>
        <taxon>Streptosporangiales</taxon>
        <taxon>Thermomonosporaceae</taxon>
        <taxon>Actinomadura</taxon>
    </lineage>
</organism>
<dbReference type="PANTHER" id="PTHR16305">
    <property type="entry name" value="TESTICULAR SOLUBLE ADENYLYL CYCLASE"/>
    <property type="match status" value="1"/>
</dbReference>
<dbReference type="EMBL" id="FOVH01000027">
    <property type="protein sequence ID" value="SFQ32892.1"/>
    <property type="molecule type" value="Genomic_DNA"/>
</dbReference>
<dbReference type="Pfam" id="PF13191">
    <property type="entry name" value="AAA_16"/>
    <property type="match status" value="1"/>
</dbReference>
<dbReference type="InterPro" id="IPR011990">
    <property type="entry name" value="TPR-like_helical_dom_sf"/>
</dbReference>
<dbReference type="Gene3D" id="3.40.50.300">
    <property type="entry name" value="P-loop containing nucleotide triphosphate hydrolases"/>
    <property type="match status" value="1"/>
</dbReference>
<dbReference type="SUPFAM" id="SSF46894">
    <property type="entry name" value="C-terminal effector domain of the bipartite response regulators"/>
    <property type="match status" value="1"/>
</dbReference>
<dbReference type="GO" id="GO:0005737">
    <property type="term" value="C:cytoplasm"/>
    <property type="evidence" value="ECO:0007669"/>
    <property type="project" value="TreeGrafter"/>
</dbReference>
<evidence type="ECO:0000256" key="2">
    <source>
        <dbReference type="ARBA" id="ARBA00022840"/>
    </source>
</evidence>
<dbReference type="GO" id="GO:0005524">
    <property type="term" value="F:ATP binding"/>
    <property type="evidence" value="ECO:0007669"/>
    <property type="project" value="UniProtKB-KW"/>
</dbReference>
<dbReference type="InterPro" id="IPR036388">
    <property type="entry name" value="WH-like_DNA-bd_sf"/>
</dbReference>
<sequence length="955" mass="102919">MSSVLVGRSAELARLREALAAAPGAVLVGGDAGLGKTRLITEFARAAEARALVGGCLELGSDGLPFAPFTTVLRGLVRDIGIDGVAGLVPRGDTGGLARLLPEFGEPETDAASGEERARLFEVVLTLLERLAERGPVVLVIEDAHWADRSTRDLLAFLIRNLGTVPLLIVMTYRSDELHRTHPLRPLLAGLERLDRVRRIEIGRLARGDVAALVTELLGHAPPPGLVERVEARSEGNPLFIEALLDDDGTLACELPESLRDLLLAGVQRLPEETQDVLRDASGGSTRIEHALLAAVSGLDDAALARVLRPAVAANVLVVDGDGYAFRHALIREAVHDDLLPGEYTRLHTRYAEALEKDPGLVPAGRLWVELSYHWTQAHDSTWALVASWRAAGEARKALAYAERLAMLERVLQLWDKVPDAAERIGADHVRVLEDAATAADGAGEYDRGVRLVTAAINEVEAAGGERDTARWAMLLELRGRMLYQLARPGFVEDLRAAVDALPADPPTIMRARALSTLGNYVRIMTEIEAARAAALESLSIARELGDPVAEAEALITLFCAHIDYEGADRLTEIEEATRRCGDHRVLLRYHVIRSHFLEGAGRHEEAAAVAERGKELAREYGVARTQGTFLSINQAEPLVSLGRWDEAMAVMGHAMEQDPAITTRTSLLVLSGWVALSRGDLATARARLDRAREIMKLKLKWLKTQDYFSALWLEASIALEGGDPAAALDAARPVLDHGGLPDDARYAWPVLVTAVTACDQVGEEAAGDLRRIRERVAGLETSGPLQRAYRLTYDAKLAKANGLPDRAAWEKAAAAWEGLGNPYYHARALCRAAESALAGGDHDGAAAMLRTAVEITDRLGAVPLGEEAAGLLRRTRAPRTGSAPLGLTPREFEVLRLVAEGRSNRDIAEALFISVKTASVHVSNILGKLEVTSRGEAAATAHRLGLFAAAKARA</sequence>
<evidence type="ECO:0000313" key="5">
    <source>
        <dbReference type="Proteomes" id="UP000183413"/>
    </source>
</evidence>
<protein>
    <submittedName>
        <fullName evidence="4">Regulatory protein, luxR family</fullName>
    </submittedName>
</protein>
<dbReference type="InterPro" id="IPR027417">
    <property type="entry name" value="P-loop_NTPase"/>
</dbReference>
<dbReference type="STRING" id="1993.SAMN04489713_12784"/>
<dbReference type="GO" id="GO:0003677">
    <property type="term" value="F:DNA binding"/>
    <property type="evidence" value="ECO:0007669"/>
    <property type="project" value="InterPro"/>
</dbReference>
<dbReference type="InterPro" id="IPR000792">
    <property type="entry name" value="Tscrpt_reg_LuxR_C"/>
</dbReference>
<dbReference type="InterPro" id="IPR041664">
    <property type="entry name" value="AAA_16"/>
</dbReference>
<dbReference type="Gene3D" id="1.25.40.10">
    <property type="entry name" value="Tetratricopeptide repeat domain"/>
    <property type="match status" value="1"/>
</dbReference>
<proteinExistence type="predicted"/>
<reference evidence="4 5" key="1">
    <citation type="submission" date="2016-10" db="EMBL/GenBank/DDBJ databases">
        <authorList>
            <person name="de Groot N.N."/>
        </authorList>
    </citation>
    <scope>NUCLEOTIDE SEQUENCE [LARGE SCALE GENOMIC DNA]</scope>
    <source>
        <strain evidence="4 5">DSM 43067</strain>
    </source>
</reference>
<dbReference type="Pfam" id="PF00196">
    <property type="entry name" value="GerE"/>
    <property type="match status" value="1"/>
</dbReference>
<dbReference type="InterPro" id="IPR016032">
    <property type="entry name" value="Sig_transdc_resp-reg_C-effctor"/>
</dbReference>
<dbReference type="AlphaFoldDB" id="A0A1I5XLN7"/>
<dbReference type="GO" id="GO:0006355">
    <property type="term" value="P:regulation of DNA-templated transcription"/>
    <property type="evidence" value="ECO:0007669"/>
    <property type="project" value="InterPro"/>
</dbReference>
<dbReference type="RefSeq" id="WP_075024719.1">
    <property type="nucleotide sequence ID" value="NZ_FOVH01000027.1"/>
</dbReference>
<evidence type="ECO:0000259" key="3">
    <source>
        <dbReference type="PROSITE" id="PS50043"/>
    </source>
</evidence>
<evidence type="ECO:0000256" key="1">
    <source>
        <dbReference type="ARBA" id="ARBA00022741"/>
    </source>
</evidence>
<keyword evidence="2" id="KW-0067">ATP-binding</keyword>
<gene>
    <name evidence="4" type="ORF">SAMN04489713_12784</name>
</gene>
<dbReference type="PROSITE" id="PS50043">
    <property type="entry name" value="HTH_LUXR_2"/>
    <property type="match status" value="1"/>
</dbReference>
<feature type="domain" description="HTH luxR-type" evidence="3">
    <location>
        <begin position="881"/>
        <end position="946"/>
    </location>
</feature>
<dbReference type="SUPFAM" id="SSF52540">
    <property type="entry name" value="P-loop containing nucleoside triphosphate hydrolases"/>
    <property type="match status" value="1"/>
</dbReference>
<dbReference type="SMART" id="SM00421">
    <property type="entry name" value="HTH_LUXR"/>
    <property type="match status" value="1"/>
</dbReference>
<dbReference type="SUPFAM" id="SSF48452">
    <property type="entry name" value="TPR-like"/>
    <property type="match status" value="1"/>
</dbReference>
<keyword evidence="1" id="KW-0547">Nucleotide-binding</keyword>